<organism evidence="1 2">
    <name type="scientific">Rhizobium altiplani</name>
    <dbReference type="NCBI Taxonomy" id="1864509"/>
    <lineage>
        <taxon>Bacteria</taxon>
        <taxon>Pseudomonadati</taxon>
        <taxon>Pseudomonadota</taxon>
        <taxon>Alphaproteobacteria</taxon>
        <taxon>Hyphomicrobiales</taxon>
        <taxon>Rhizobiaceae</taxon>
        <taxon>Rhizobium/Agrobacterium group</taxon>
        <taxon>Rhizobium</taxon>
    </lineage>
</organism>
<protein>
    <submittedName>
        <fullName evidence="1">Uncharacterized protein</fullName>
    </submittedName>
</protein>
<comment type="caution">
    <text evidence="1">The sequence shown here is derived from an EMBL/GenBank/DDBJ whole genome shotgun (WGS) entry which is preliminary data.</text>
</comment>
<dbReference type="Proteomes" id="UP000068164">
    <property type="component" value="Unassembled WGS sequence"/>
</dbReference>
<reference evidence="1 2" key="1">
    <citation type="submission" date="2015-11" db="EMBL/GenBank/DDBJ databases">
        <title>Draft Genome Sequence of the Strain BR 10423 (Rhizobium sp.) isolated from nodules of Mimosa pudica.</title>
        <authorList>
            <person name="Barauna A.C."/>
            <person name="Zilli J.E."/>
            <person name="Simoes-Araujo J.L."/>
            <person name="Reis V.M."/>
            <person name="James E.K."/>
            <person name="Reis F.B.Jr."/>
            <person name="Rouws L.F."/>
            <person name="Passos S.R."/>
            <person name="Gois S.R."/>
        </authorList>
    </citation>
    <scope>NUCLEOTIDE SEQUENCE [LARGE SCALE GENOMIC DNA]</scope>
    <source>
        <strain evidence="1 2">BR10423</strain>
    </source>
</reference>
<dbReference type="AlphaFoldDB" id="A0A120FN43"/>
<evidence type="ECO:0000313" key="1">
    <source>
        <dbReference type="EMBL" id="KWV54831.1"/>
    </source>
</evidence>
<evidence type="ECO:0000313" key="2">
    <source>
        <dbReference type="Proteomes" id="UP000068164"/>
    </source>
</evidence>
<name>A0A120FN43_9HYPH</name>
<gene>
    <name evidence="1" type="ORF">AS026_38415</name>
</gene>
<keyword evidence="2" id="KW-1185">Reference proteome</keyword>
<sequence length="106" mass="11243">MVGDRIAALTGMVTTTDIVATTTTGLAIAVDQMVSGIQRRLSPLVPFSAARSPTEHFEVGSPLSGGRHLPQRRNAYTHWNSPTSLLKAGAFVTIDVYAIDGGFLIC</sequence>
<accession>A0A120FN43</accession>
<dbReference type="EMBL" id="LNCD01000058">
    <property type="protein sequence ID" value="KWV54831.1"/>
    <property type="molecule type" value="Genomic_DNA"/>
</dbReference>
<proteinExistence type="predicted"/>